<gene>
    <name evidence="7" type="ORF">GA0061100_11583</name>
</gene>
<evidence type="ECO:0000313" key="8">
    <source>
        <dbReference type="Proteomes" id="UP000186228"/>
    </source>
</evidence>
<dbReference type="Pfam" id="PF00270">
    <property type="entry name" value="DEAD"/>
    <property type="match status" value="1"/>
</dbReference>
<evidence type="ECO:0000256" key="2">
    <source>
        <dbReference type="ARBA" id="ARBA00022801"/>
    </source>
</evidence>
<evidence type="ECO:0000313" key="7">
    <source>
        <dbReference type="EMBL" id="SCB37725.1"/>
    </source>
</evidence>
<dbReference type="SUPFAM" id="SSF52540">
    <property type="entry name" value="P-loop containing nucleoside triphosphate hydrolases"/>
    <property type="match status" value="2"/>
</dbReference>
<feature type="domain" description="Helicase C-terminal" evidence="6">
    <location>
        <begin position="1199"/>
        <end position="1377"/>
    </location>
</feature>
<dbReference type="GO" id="GO:0003676">
    <property type="term" value="F:nucleic acid binding"/>
    <property type="evidence" value="ECO:0007669"/>
    <property type="project" value="InterPro"/>
</dbReference>
<dbReference type="Pfam" id="PF00271">
    <property type="entry name" value="Helicase_C"/>
    <property type="match status" value="1"/>
</dbReference>
<dbReference type="EMBL" id="FMAC01000015">
    <property type="protein sequence ID" value="SCB37725.1"/>
    <property type="molecule type" value="Genomic_DNA"/>
</dbReference>
<keyword evidence="3 7" id="KW-0347">Helicase</keyword>
<keyword evidence="2" id="KW-0378">Hydrolase</keyword>
<keyword evidence="1" id="KW-0547">Nucleotide-binding</keyword>
<dbReference type="InterPro" id="IPR050534">
    <property type="entry name" value="Coronavir_polyprotein_1ab"/>
</dbReference>
<keyword evidence="4" id="KW-0067">ATP-binding</keyword>
<dbReference type="RefSeq" id="WP_075856546.1">
    <property type="nucleotide sequence ID" value="NZ_FMAC01000015.1"/>
</dbReference>
<dbReference type="SMART" id="SM00487">
    <property type="entry name" value="DEXDc"/>
    <property type="match status" value="1"/>
</dbReference>
<dbReference type="PANTHER" id="PTHR43788:SF8">
    <property type="entry name" value="DNA-BINDING PROTEIN SMUBP-2"/>
    <property type="match status" value="1"/>
</dbReference>
<dbReference type="GO" id="GO:0043139">
    <property type="term" value="F:5'-3' DNA helicase activity"/>
    <property type="evidence" value="ECO:0007669"/>
    <property type="project" value="TreeGrafter"/>
</dbReference>
<dbReference type="OrthoDB" id="9757917at2"/>
<evidence type="ECO:0000256" key="4">
    <source>
        <dbReference type="ARBA" id="ARBA00022840"/>
    </source>
</evidence>
<dbReference type="Proteomes" id="UP000186228">
    <property type="component" value="Unassembled WGS sequence"/>
</dbReference>
<evidence type="ECO:0000259" key="6">
    <source>
        <dbReference type="PROSITE" id="PS51194"/>
    </source>
</evidence>
<dbReference type="Pfam" id="PF13087">
    <property type="entry name" value="AAA_12"/>
    <property type="match status" value="1"/>
</dbReference>
<evidence type="ECO:0000256" key="3">
    <source>
        <dbReference type="ARBA" id="ARBA00022806"/>
    </source>
</evidence>
<dbReference type="InterPro" id="IPR011545">
    <property type="entry name" value="DEAD/DEAH_box_helicase_dom"/>
</dbReference>
<feature type="domain" description="Helicase ATP-binding" evidence="5">
    <location>
        <begin position="858"/>
        <end position="1118"/>
    </location>
</feature>
<dbReference type="Pfam" id="PF13245">
    <property type="entry name" value="AAA_19"/>
    <property type="match status" value="1"/>
</dbReference>
<dbReference type="InterPro" id="IPR027417">
    <property type="entry name" value="P-loop_NTPase"/>
</dbReference>
<evidence type="ECO:0000256" key="1">
    <source>
        <dbReference type="ARBA" id="ARBA00022741"/>
    </source>
</evidence>
<dbReference type="CDD" id="cd18808">
    <property type="entry name" value="SF1_C_Upf1"/>
    <property type="match status" value="1"/>
</dbReference>
<accession>A0A1C3WCX2</accession>
<dbReference type="InterPro" id="IPR047187">
    <property type="entry name" value="SF1_C_Upf1"/>
</dbReference>
<dbReference type="PANTHER" id="PTHR43788">
    <property type="entry name" value="DNA2/NAM7 HELICASE FAMILY MEMBER"/>
    <property type="match status" value="1"/>
</dbReference>
<dbReference type="PROSITE" id="PS51194">
    <property type="entry name" value="HELICASE_CTER"/>
    <property type="match status" value="1"/>
</dbReference>
<dbReference type="PROSITE" id="PS51192">
    <property type="entry name" value="HELICASE_ATP_BIND_1"/>
    <property type="match status" value="1"/>
</dbReference>
<name>A0A1C3WCX2_9HYPH</name>
<keyword evidence="8" id="KW-1185">Reference proteome</keyword>
<dbReference type="Gene3D" id="3.40.50.300">
    <property type="entry name" value="P-loop containing nucleotide triphosphate hydrolases"/>
    <property type="match status" value="4"/>
</dbReference>
<dbReference type="GO" id="GO:0005524">
    <property type="term" value="F:ATP binding"/>
    <property type="evidence" value="ECO:0007669"/>
    <property type="project" value="UniProtKB-KW"/>
</dbReference>
<proteinExistence type="predicted"/>
<reference evidence="8" key="1">
    <citation type="submission" date="2016-08" db="EMBL/GenBank/DDBJ databases">
        <authorList>
            <person name="Varghese N."/>
            <person name="Submissions Spin"/>
        </authorList>
    </citation>
    <scope>NUCLEOTIDE SEQUENCE [LARGE SCALE GENOMIC DNA]</scope>
    <source>
        <strain evidence="8">CCBAU 57015</strain>
    </source>
</reference>
<dbReference type="InterPro" id="IPR014001">
    <property type="entry name" value="Helicase_ATP-bd"/>
</dbReference>
<dbReference type="GO" id="GO:0016787">
    <property type="term" value="F:hydrolase activity"/>
    <property type="evidence" value="ECO:0007669"/>
    <property type="project" value="UniProtKB-KW"/>
</dbReference>
<sequence>MTIRSQILEFLREPSAFGDLSDDPDIWREALDDFAAPGLALHGDYPLTSAQVAAWVGLAKQRAGLILGPPGTGKTHLLAWLILGYIQARRRRDMRARVFVTAFTRNAIGNVIDSVARHCARHCPGLFETHFFGTSPSNGLDPLVQHRAILGKKGSEGALGDLDQDAVVAGGSVWSLYRILGESKIGDRYTSDLFDLVCVDEASQMVVSHGLMAMAGLREGGRLIVAGDDRQLPPIRAGREIAMGERQLGGSLYALLKSAGLPEYALDETFRLNQPLASFPEKKFYPGVYRSSKPDSRLALVSDWKEGLEPWEEAVLDPDFPVTVLLYEGVSAATSNPFEAKIVADLTAKLVDRIEAAKNGKDVSSTFWSSNVAICSPHRAQNSTIRNLLRSDLRSNAFVETVDRIQGKERDVVLFSYTVADSEFAAAEADFIFSPERLNVAITRAKTKLIVLVSKSLLQAVPNNQEQVDKAEILREFVFDTTPVARVRFGEEGGQAASVEVRRRGFATESPFEALDEIDAEIALEPVLSKELSRLLEAVNRVSMRSKFSSATEAELKTALATRESLLPGLSQLHALGCIDLREKRGPRGSFWTASPLDPRIPKLSVDYATVLQSLPSVIRDCRKGSLAPLYEIVRQRYAWIDETGRDQLKLVVDRLAEEGQVIYGTVSHGLTVEWSEVEDTDEDEPLGEPPVLSDTDFEVLNALENLEAGRINFGVVEAWSSTAMLAEHMVMPRSQVAEAVSRLLANGWIMVAADGRIRSRMAELAREIRYVKQRFAKGDATRRPYLVRSLKIELRDRNKPRQTEVISEVFSPLASSAAPYYAASLEALGRALAGLWGNKAKLAGFQRRSFEAIFQTWALPSGFENCVIAADTGSGKTEAAVLPLIAVAGGDALSGIRGTRAILAYPRIRLATNQAQRLVRYLALFSQQDGMPIISAGLQLGGVPEDFGQLKEWDVDAGWKELGAGHLLFPFFKCPECGKDLHLHVGRGHEGRDRLACVECDFQFDGWAGSKAQLRANPPAFFLPTTDSLHQWMQDPRAGRIFGDDAAFAPPRALVADEIHLYSHIHGAQVGYTFRRLAARSEQRPTSPPMLMIGMSATLGDPAKVWSDLIGRERAELITPFEKEKEINPRGREYFYFVQPEVESRGHDVAGASTSIQTIMCLSHGMRRRTGKHGGFRSLVFLDSIDKLRRLHSAFMDAEDNHLPALRTSLYDNDPTSGSERTSCCGEPYGCDTFRNGECWHFAATDQAQWSARGPRRKDGPLAVARQPIHAGAKGAVEETIKNADILFATSSLEVGYDDPDITMVYQHYAPSNLASFIQRKGRGGRGSDDRPITGVTLSIYSSRDSWWYRRPRTMLEPKALHTPLNPSNYFVRRGQVIATMLDAFAAHERENGQWVSYQRPANEALLQAERLVLRAFGPDVWQEFDATDARQFWEHVIANMGDIGGIRFARDFREKCDWIPSVLFETGDGPQLRLLADGTQIGERHDIALAMQSLAPGNGTRRYDGMDVFWRPPVEGSHPWFDAGDYHPDAITALPDAGQYLPDDVSSGLPGLQPIYMRPKQITLRRLGKMRGASWRSEWISQGGAVAPAPDGAPLTMRVEHGARGSLRGFPILKADPSKGRQFGSTALSSWIERKDAYLGSSSKKAATGIAVAKVFWGADAEVRVNDPKTAPLSITQIFTVPGKTEPVLHGFHIHPEGVTFRLNNNTINKTIDQTLTDFETNPALRRWHGSQMARYMIESQALSFGVNAYQANRAAELIFSAVVSDKLRKELSALLKFWSARDLSTVFENIRSELLSEHPLLTKDRVAEVAAAMGEAKFQPLLAQAIGAAGDQVLVQRYLKSCLIQSLAIRLKEAFARASGGDPDRLMFHARLPMQFASADSAAITICELASHGDGTTRSFIENSGEFEELWRAGLIHECPNAAEDVIVDRFFERRTEHAAWRDIDRADEQALSAMSAALGIDDGPVPANIQRVLFDQETIGSESFSVYDVALAVRDQETKLRQSFGRFPTMWELASAVVQDATDDRTSVTGRLLSAYEVIEDAAMDGSLSPSSRLSDQVMRLGMKMCVDGCRACVHQSSDLMGDSLVQSATSRSLLSRFVCMES</sequence>
<dbReference type="InterPro" id="IPR001650">
    <property type="entry name" value="Helicase_C-like"/>
</dbReference>
<organism evidence="7 8">
    <name type="scientific">Rhizobium hainanense</name>
    <dbReference type="NCBI Taxonomy" id="52131"/>
    <lineage>
        <taxon>Bacteria</taxon>
        <taxon>Pseudomonadati</taxon>
        <taxon>Pseudomonadota</taxon>
        <taxon>Alphaproteobacteria</taxon>
        <taxon>Hyphomicrobiales</taxon>
        <taxon>Rhizobiaceae</taxon>
        <taxon>Rhizobium/Agrobacterium group</taxon>
        <taxon>Rhizobium</taxon>
    </lineage>
</organism>
<evidence type="ECO:0000259" key="5">
    <source>
        <dbReference type="PROSITE" id="PS51192"/>
    </source>
</evidence>
<protein>
    <submittedName>
        <fullName evidence="7">Helicase conserved C-terminal domain-containing protein</fullName>
    </submittedName>
</protein>
<dbReference type="InterPro" id="IPR041679">
    <property type="entry name" value="DNA2/NAM7-like_C"/>
</dbReference>